<protein>
    <submittedName>
        <fullName evidence="1">Uncharacterized protein</fullName>
    </submittedName>
</protein>
<keyword evidence="2" id="KW-1185">Reference proteome</keyword>
<reference evidence="1 2" key="1">
    <citation type="journal article" date="2018" name="Front. Plant Sci.">
        <title>Red Clover (Trifolium pratense) and Zigzag Clover (T. medium) - A Picture of Genomic Similarities and Differences.</title>
        <authorList>
            <person name="Dluhosova J."/>
            <person name="Istvanek J."/>
            <person name="Nedelnik J."/>
            <person name="Repkova J."/>
        </authorList>
    </citation>
    <scope>NUCLEOTIDE SEQUENCE [LARGE SCALE GENOMIC DNA]</scope>
    <source>
        <strain evidence="2">cv. 10/8</strain>
        <tissue evidence="1">Leaf</tissue>
    </source>
</reference>
<sequence length="68" mass="7456">MPNTGDNKNKQVVKIAKRPVRERISAPNTVAKKEEGVEGGHMGADDFLDSEHDLDILVNVVSILPAKY</sequence>
<accession>A0A392TAY4</accession>
<comment type="caution">
    <text evidence="1">The sequence shown here is derived from an EMBL/GenBank/DDBJ whole genome shotgun (WGS) entry which is preliminary data.</text>
</comment>
<proteinExistence type="predicted"/>
<dbReference type="EMBL" id="LXQA010543643">
    <property type="protein sequence ID" value="MCI58281.1"/>
    <property type="molecule type" value="Genomic_DNA"/>
</dbReference>
<evidence type="ECO:0000313" key="1">
    <source>
        <dbReference type="EMBL" id="MCI58281.1"/>
    </source>
</evidence>
<dbReference type="AlphaFoldDB" id="A0A392TAY4"/>
<dbReference type="Proteomes" id="UP000265520">
    <property type="component" value="Unassembled WGS sequence"/>
</dbReference>
<organism evidence="1 2">
    <name type="scientific">Trifolium medium</name>
    <dbReference type="NCBI Taxonomy" id="97028"/>
    <lineage>
        <taxon>Eukaryota</taxon>
        <taxon>Viridiplantae</taxon>
        <taxon>Streptophyta</taxon>
        <taxon>Embryophyta</taxon>
        <taxon>Tracheophyta</taxon>
        <taxon>Spermatophyta</taxon>
        <taxon>Magnoliopsida</taxon>
        <taxon>eudicotyledons</taxon>
        <taxon>Gunneridae</taxon>
        <taxon>Pentapetalae</taxon>
        <taxon>rosids</taxon>
        <taxon>fabids</taxon>
        <taxon>Fabales</taxon>
        <taxon>Fabaceae</taxon>
        <taxon>Papilionoideae</taxon>
        <taxon>50 kb inversion clade</taxon>
        <taxon>NPAAA clade</taxon>
        <taxon>Hologalegina</taxon>
        <taxon>IRL clade</taxon>
        <taxon>Trifolieae</taxon>
        <taxon>Trifolium</taxon>
    </lineage>
</organism>
<evidence type="ECO:0000313" key="2">
    <source>
        <dbReference type="Proteomes" id="UP000265520"/>
    </source>
</evidence>
<feature type="non-terminal residue" evidence="1">
    <location>
        <position position="68"/>
    </location>
</feature>
<name>A0A392TAY4_9FABA</name>